<dbReference type="Proteomes" id="UP000821865">
    <property type="component" value="Chromosome 1"/>
</dbReference>
<evidence type="ECO:0000313" key="1">
    <source>
        <dbReference type="EMBL" id="KAH7981062.1"/>
    </source>
</evidence>
<keyword evidence="2" id="KW-1185">Reference proteome</keyword>
<reference evidence="1" key="1">
    <citation type="submission" date="2020-05" db="EMBL/GenBank/DDBJ databases">
        <title>Large-scale comparative analyses of tick genomes elucidate their genetic diversity and vector capacities.</title>
        <authorList>
            <person name="Jia N."/>
            <person name="Wang J."/>
            <person name="Shi W."/>
            <person name="Du L."/>
            <person name="Sun Y."/>
            <person name="Zhan W."/>
            <person name="Jiang J."/>
            <person name="Wang Q."/>
            <person name="Zhang B."/>
            <person name="Ji P."/>
            <person name="Sakyi L.B."/>
            <person name="Cui X."/>
            <person name="Yuan T."/>
            <person name="Jiang B."/>
            <person name="Yang W."/>
            <person name="Lam T.T.-Y."/>
            <person name="Chang Q."/>
            <person name="Ding S."/>
            <person name="Wang X."/>
            <person name="Zhu J."/>
            <person name="Ruan X."/>
            <person name="Zhao L."/>
            <person name="Wei J."/>
            <person name="Que T."/>
            <person name="Du C."/>
            <person name="Cheng J."/>
            <person name="Dai P."/>
            <person name="Han X."/>
            <person name="Huang E."/>
            <person name="Gao Y."/>
            <person name="Liu J."/>
            <person name="Shao H."/>
            <person name="Ye R."/>
            <person name="Li L."/>
            <person name="Wei W."/>
            <person name="Wang X."/>
            <person name="Wang C."/>
            <person name="Yang T."/>
            <person name="Huo Q."/>
            <person name="Li W."/>
            <person name="Guo W."/>
            <person name="Chen H."/>
            <person name="Zhou L."/>
            <person name="Ni X."/>
            <person name="Tian J."/>
            <person name="Zhou Y."/>
            <person name="Sheng Y."/>
            <person name="Liu T."/>
            <person name="Pan Y."/>
            <person name="Xia L."/>
            <person name="Li J."/>
            <person name="Zhao F."/>
            <person name="Cao W."/>
        </authorList>
    </citation>
    <scope>NUCLEOTIDE SEQUENCE</scope>
    <source>
        <strain evidence="1">Dsil-2018</strain>
    </source>
</reference>
<sequence length="155" mass="18366">MSDGIEPIRGGVFLKTLHNIQRNMLVKQVRLLSRAHVEPSNLEKMKVCRATLLFSPTIIAILEYLQKNPRSHEKAAQFQDCRLTITFIKYVRWWYDLHDISGRKSRERPFNKTEGDRLAWLEVDFISYLENVRRESMKAHMQSLMKETYEANIIQ</sequence>
<name>A0ACB8E2S9_DERSI</name>
<comment type="caution">
    <text evidence="1">The sequence shown here is derived from an EMBL/GenBank/DDBJ whole genome shotgun (WGS) entry which is preliminary data.</text>
</comment>
<gene>
    <name evidence="1" type="ORF">HPB49_021259</name>
</gene>
<evidence type="ECO:0000313" key="2">
    <source>
        <dbReference type="Proteomes" id="UP000821865"/>
    </source>
</evidence>
<protein>
    <submittedName>
        <fullName evidence="1">Uncharacterized protein</fullName>
    </submittedName>
</protein>
<accession>A0ACB8E2S9</accession>
<proteinExistence type="predicted"/>
<dbReference type="EMBL" id="CM023470">
    <property type="protein sequence ID" value="KAH7981062.1"/>
    <property type="molecule type" value="Genomic_DNA"/>
</dbReference>
<organism evidence="1 2">
    <name type="scientific">Dermacentor silvarum</name>
    <name type="common">Tick</name>
    <dbReference type="NCBI Taxonomy" id="543639"/>
    <lineage>
        <taxon>Eukaryota</taxon>
        <taxon>Metazoa</taxon>
        <taxon>Ecdysozoa</taxon>
        <taxon>Arthropoda</taxon>
        <taxon>Chelicerata</taxon>
        <taxon>Arachnida</taxon>
        <taxon>Acari</taxon>
        <taxon>Parasitiformes</taxon>
        <taxon>Ixodida</taxon>
        <taxon>Ixodoidea</taxon>
        <taxon>Ixodidae</taxon>
        <taxon>Rhipicephalinae</taxon>
        <taxon>Dermacentor</taxon>
    </lineage>
</organism>